<comment type="caution">
    <text evidence="2">The sequence shown here is derived from an EMBL/GenBank/DDBJ whole genome shotgun (WGS) entry which is preliminary data.</text>
</comment>
<evidence type="ECO:0000256" key="1">
    <source>
        <dbReference type="SAM" id="SignalP"/>
    </source>
</evidence>
<evidence type="ECO:0008006" key="4">
    <source>
        <dbReference type="Google" id="ProtNLM"/>
    </source>
</evidence>
<sequence>MNQTLFKIITAFIVVLISQTVYAQSIKTDTSSKAKADSVYKSLFNQRGKTLYLELLGAGVYYSLNYDIRFAGKQNGVGARAGVVYFKSQGEGETFAIPLLINYLIGKRSHYLEIGAGGLFFYHKNRYDNGFDSKRFANDVIKNPNINPADYYIEPNPYGVYLTGSAGYRYQPLKGGVSFRLGTNIISNFSERAVFWPYLSIGYALRNKAKLNNKTK</sequence>
<dbReference type="EMBL" id="VOEI01000009">
    <property type="protein sequence ID" value="TWR23816.1"/>
    <property type="molecule type" value="Genomic_DNA"/>
</dbReference>
<dbReference type="RefSeq" id="WP_146273399.1">
    <property type="nucleotide sequence ID" value="NZ_VOEI01000009.1"/>
</dbReference>
<reference evidence="2 3" key="1">
    <citation type="submission" date="2019-07" db="EMBL/GenBank/DDBJ databases">
        <authorList>
            <person name="Kim J."/>
        </authorList>
    </citation>
    <scope>NUCLEOTIDE SEQUENCE [LARGE SCALE GENOMIC DNA]</scope>
    <source>
        <strain evidence="2 3">MJ1a</strain>
    </source>
</reference>
<evidence type="ECO:0000313" key="2">
    <source>
        <dbReference type="EMBL" id="TWR23816.1"/>
    </source>
</evidence>
<dbReference type="OrthoDB" id="966005at2"/>
<feature type="signal peptide" evidence="1">
    <location>
        <begin position="1"/>
        <end position="23"/>
    </location>
</feature>
<accession>A0A563TWZ0</accession>
<keyword evidence="1" id="KW-0732">Signal</keyword>
<protein>
    <recommendedName>
        <fullName evidence="4">Outer membrane protein beta-barrel domain-containing protein</fullName>
    </recommendedName>
</protein>
<gene>
    <name evidence="2" type="ORF">FPZ42_18730</name>
</gene>
<evidence type="ECO:0000313" key="3">
    <source>
        <dbReference type="Proteomes" id="UP000318010"/>
    </source>
</evidence>
<organism evidence="2 3">
    <name type="scientific">Mucilaginibacter achroorhodeus</name>
    <dbReference type="NCBI Taxonomy" id="2599294"/>
    <lineage>
        <taxon>Bacteria</taxon>
        <taxon>Pseudomonadati</taxon>
        <taxon>Bacteroidota</taxon>
        <taxon>Sphingobacteriia</taxon>
        <taxon>Sphingobacteriales</taxon>
        <taxon>Sphingobacteriaceae</taxon>
        <taxon>Mucilaginibacter</taxon>
    </lineage>
</organism>
<keyword evidence="3" id="KW-1185">Reference proteome</keyword>
<dbReference type="AlphaFoldDB" id="A0A563TWZ0"/>
<name>A0A563TWZ0_9SPHI</name>
<dbReference type="Proteomes" id="UP000318010">
    <property type="component" value="Unassembled WGS sequence"/>
</dbReference>
<proteinExistence type="predicted"/>
<feature type="chain" id="PRO_5022148507" description="Outer membrane protein beta-barrel domain-containing protein" evidence="1">
    <location>
        <begin position="24"/>
        <end position="216"/>
    </location>
</feature>